<name>A0AAV3P0Z5_LITER</name>
<protein>
    <submittedName>
        <fullName evidence="1">Phosphatase</fullName>
    </submittedName>
</protein>
<evidence type="ECO:0000313" key="1">
    <source>
        <dbReference type="EMBL" id="GAA0144381.1"/>
    </source>
</evidence>
<comment type="caution">
    <text evidence="1">The sequence shown here is derived from an EMBL/GenBank/DDBJ whole genome shotgun (WGS) entry which is preliminary data.</text>
</comment>
<dbReference type="AlphaFoldDB" id="A0AAV3P0Z5"/>
<keyword evidence="2" id="KW-1185">Reference proteome</keyword>
<dbReference type="Proteomes" id="UP001454036">
    <property type="component" value="Unassembled WGS sequence"/>
</dbReference>
<evidence type="ECO:0000313" key="2">
    <source>
        <dbReference type="Proteomes" id="UP001454036"/>
    </source>
</evidence>
<gene>
    <name evidence="1" type="ORF">LIER_35922</name>
</gene>
<reference evidence="1 2" key="1">
    <citation type="submission" date="2024-01" db="EMBL/GenBank/DDBJ databases">
        <title>The complete chloroplast genome sequence of Lithospermum erythrorhizon: insights into the phylogenetic relationship among Boraginaceae species and the maternal lineages of purple gromwells.</title>
        <authorList>
            <person name="Okada T."/>
            <person name="Watanabe K."/>
        </authorList>
    </citation>
    <scope>NUCLEOTIDE SEQUENCE [LARGE SCALE GENOMIC DNA]</scope>
</reference>
<sequence length="82" mass="9087">MAEKDNPSKKLCAQMRLWEFPDQYVIEPTDGSSGSCLSVSRTDGSMKHIDEIPECSSLRVPKIQTVFGVIGTLKLLAGKFRI</sequence>
<accession>A0AAV3P0Z5</accession>
<dbReference type="EMBL" id="BAABME010016084">
    <property type="protein sequence ID" value="GAA0144381.1"/>
    <property type="molecule type" value="Genomic_DNA"/>
</dbReference>
<organism evidence="1 2">
    <name type="scientific">Lithospermum erythrorhizon</name>
    <name type="common">Purple gromwell</name>
    <name type="synonym">Lithospermum officinale var. erythrorhizon</name>
    <dbReference type="NCBI Taxonomy" id="34254"/>
    <lineage>
        <taxon>Eukaryota</taxon>
        <taxon>Viridiplantae</taxon>
        <taxon>Streptophyta</taxon>
        <taxon>Embryophyta</taxon>
        <taxon>Tracheophyta</taxon>
        <taxon>Spermatophyta</taxon>
        <taxon>Magnoliopsida</taxon>
        <taxon>eudicotyledons</taxon>
        <taxon>Gunneridae</taxon>
        <taxon>Pentapetalae</taxon>
        <taxon>asterids</taxon>
        <taxon>lamiids</taxon>
        <taxon>Boraginales</taxon>
        <taxon>Boraginaceae</taxon>
        <taxon>Boraginoideae</taxon>
        <taxon>Lithospermeae</taxon>
        <taxon>Lithospermum</taxon>
    </lineage>
</organism>
<proteinExistence type="predicted"/>